<evidence type="ECO:0000313" key="4">
    <source>
        <dbReference type="Proteomes" id="UP000324222"/>
    </source>
</evidence>
<feature type="region of interest" description="Disordered" evidence="1">
    <location>
        <begin position="256"/>
        <end position="291"/>
    </location>
</feature>
<protein>
    <submittedName>
        <fullName evidence="3">Uncharacterized protein</fullName>
    </submittedName>
</protein>
<name>A0A5B7F7B9_PORTR</name>
<gene>
    <name evidence="3" type="ORF">E2C01_035027</name>
</gene>
<dbReference type="Pfam" id="PF16027">
    <property type="entry name" value="DUF4786"/>
    <property type="match status" value="1"/>
</dbReference>
<feature type="transmembrane region" description="Helical" evidence="2">
    <location>
        <begin position="149"/>
        <end position="176"/>
    </location>
</feature>
<dbReference type="EMBL" id="VSRR010005056">
    <property type="protein sequence ID" value="MPC41437.1"/>
    <property type="molecule type" value="Genomic_DNA"/>
</dbReference>
<feature type="compositionally biased region" description="Low complexity" evidence="1">
    <location>
        <begin position="256"/>
        <end position="282"/>
    </location>
</feature>
<comment type="caution">
    <text evidence="3">The sequence shown here is derived from an EMBL/GenBank/DDBJ whole genome shotgun (WGS) entry which is preliminary data.</text>
</comment>
<dbReference type="AlphaFoldDB" id="A0A5B7F7B9"/>
<evidence type="ECO:0000313" key="3">
    <source>
        <dbReference type="EMBL" id="MPC41437.1"/>
    </source>
</evidence>
<accession>A0A5B7F7B9</accession>
<dbReference type="InterPro" id="IPR031983">
    <property type="entry name" value="DUF4786"/>
</dbReference>
<evidence type="ECO:0000256" key="1">
    <source>
        <dbReference type="SAM" id="MobiDB-lite"/>
    </source>
</evidence>
<organism evidence="3 4">
    <name type="scientific">Portunus trituberculatus</name>
    <name type="common">Swimming crab</name>
    <name type="synonym">Neptunus trituberculatus</name>
    <dbReference type="NCBI Taxonomy" id="210409"/>
    <lineage>
        <taxon>Eukaryota</taxon>
        <taxon>Metazoa</taxon>
        <taxon>Ecdysozoa</taxon>
        <taxon>Arthropoda</taxon>
        <taxon>Crustacea</taxon>
        <taxon>Multicrustacea</taxon>
        <taxon>Malacostraca</taxon>
        <taxon>Eumalacostraca</taxon>
        <taxon>Eucarida</taxon>
        <taxon>Decapoda</taxon>
        <taxon>Pleocyemata</taxon>
        <taxon>Brachyura</taxon>
        <taxon>Eubrachyura</taxon>
        <taxon>Portunoidea</taxon>
        <taxon>Portunidae</taxon>
        <taxon>Portuninae</taxon>
        <taxon>Portunus</taxon>
    </lineage>
</organism>
<dbReference type="Proteomes" id="UP000324222">
    <property type="component" value="Unassembled WGS sequence"/>
</dbReference>
<keyword evidence="2" id="KW-0812">Transmembrane</keyword>
<proteinExistence type="predicted"/>
<evidence type="ECO:0000256" key="2">
    <source>
        <dbReference type="SAM" id="Phobius"/>
    </source>
</evidence>
<keyword evidence="2" id="KW-0472">Membrane</keyword>
<dbReference type="OrthoDB" id="7700260at2759"/>
<keyword evidence="4" id="KW-1185">Reference proteome</keyword>
<reference evidence="3 4" key="1">
    <citation type="submission" date="2019-05" db="EMBL/GenBank/DDBJ databases">
        <title>Another draft genome of Portunus trituberculatus and its Hox gene families provides insights of decapod evolution.</title>
        <authorList>
            <person name="Jeong J.-H."/>
            <person name="Song I."/>
            <person name="Kim S."/>
            <person name="Choi T."/>
            <person name="Kim D."/>
            <person name="Ryu S."/>
            <person name="Kim W."/>
        </authorList>
    </citation>
    <scope>NUCLEOTIDE SEQUENCE [LARGE SCALE GENOMIC DNA]</scope>
    <source>
        <tissue evidence="3">Muscle</tissue>
    </source>
</reference>
<sequence>MITLRVQVTISYGGKRPQCISVVAKDGGALLFPYRSELACVPLYTAGWRCVPYDRGAWLWSPNPARDLAIGQPSSLAMIMGEIANQYTASGQFEAGDGSTAAQLADSAWRRTRCFVCQGKTAGGVVRTILTAGRTVGAFWVARSAISAIWRLGVVTALVVVIVAGVACRGVGAFSLGRLFPASRRGPRVPLPVTDSPIYYIRLPPSPYVYMPGLGYVSPNRNHFTFLRPDVNFVNNGKPTNVFHFKAPVTTPYFHTTTPSTTTTSTTTTTTTTTPRPTTAKPQKPPTTKKPSPITWLTGPWFFNGRPSNLFIYRSPYNPGHLDKLHKTYSKPGVYVK</sequence>
<keyword evidence="2" id="KW-1133">Transmembrane helix</keyword>